<gene>
    <name evidence="1" type="ORF">AREALGSMS7_01747</name>
</gene>
<evidence type="ECO:0000313" key="1">
    <source>
        <dbReference type="EMBL" id="ASO05213.1"/>
    </source>
</evidence>
<organism evidence="1 2">
    <name type="scientific">Arenibacter algicola</name>
    <dbReference type="NCBI Taxonomy" id="616991"/>
    <lineage>
        <taxon>Bacteria</taxon>
        <taxon>Pseudomonadati</taxon>
        <taxon>Bacteroidota</taxon>
        <taxon>Flavobacteriia</taxon>
        <taxon>Flavobacteriales</taxon>
        <taxon>Flavobacteriaceae</taxon>
        <taxon>Arenibacter</taxon>
    </lineage>
</organism>
<dbReference type="GO" id="GO:0005975">
    <property type="term" value="P:carbohydrate metabolic process"/>
    <property type="evidence" value="ECO:0007669"/>
    <property type="project" value="InterPro"/>
</dbReference>
<protein>
    <submittedName>
        <fullName evidence="1">Uncharacterized protein</fullName>
    </submittedName>
</protein>
<sequence>MVPLTINADDFGMSNVFNDFIIELLVNERMISTTVMVKRISKAQKLRIQHLRFIKETLDISEGLQVEFTHDQHLEQIQDQYRKFIDLFESAPSHMDVHKEHLHTKYHGLVGNFCKSENLPFKNHGKKFPVLATTSKKYFNGSINGFGPIYKWLNNLEDGQFFELVCHPERYYPHCYFSLNAQCNWDLDHIDKINPNLKKYSIEPISFNYLNNSKTTQVKQG</sequence>
<dbReference type="InterPro" id="IPR011330">
    <property type="entry name" value="Glyco_hydro/deAcase_b/a-brl"/>
</dbReference>
<name>A0A221UVD2_9FLAO</name>
<dbReference type="GO" id="GO:0046872">
    <property type="term" value="F:metal ion binding"/>
    <property type="evidence" value="ECO:0007669"/>
    <property type="project" value="UniProtKB-KW"/>
</dbReference>
<dbReference type="SUPFAM" id="SSF88713">
    <property type="entry name" value="Glycoside hydrolase/deacetylase"/>
    <property type="match status" value="1"/>
</dbReference>
<reference evidence="1 2" key="1">
    <citation type="submission" date="2017-07" db="EMBL/GenBank/DDBJ databases">
        <title>Genome Sequence of Arenibacter algicola Strain SMS7 Isolated from a culture of the Diatom Skeletonema marinoi.</title>
        <authorList>
            <person name="Topel M."/>
            <person name="Pinder M.I.M."/>
            <person name="Johansson O.N."/>
            <person name="Kourtchenko O."/>
            <person name="Godhe A."/>
            <person name="Clarke A.K."/>
        </authorList>
    </citation>
    <scope>NUCLEOTIDE SEQUENCE [LARGE SCALE GENOMIC DNA]</scope>
    <source>
        <strain evidence="1 2">SMS7</strain>
    </source>
</reference>
<accession>A0A221UVD2</accession>
<evidence type="ECO:0000313" key="2">
    <source>
        <dbReference type="Proteomes" id="UP000204551"/>
    </source>
</evidence>
<dbReference type="EMBL" id="CP022515">
    <property type="protein sequence ID" value="ASO05213.1"/>
    <property type="molecule type" value="Genomic_DNA"/>
</dbReference>
<dbReference type="Proteomes" id="UP000204551">
    <property type="component" value="Chromosome"/>
</dbReference>
<dbReference type="KEGG" id="aalg:AREALGSMS7_01747"/>
<proteinExistence type="predicted"/>
<dbReference type="RefSeq" id="WP_093978022.1">
    <property type="nucleotide sequence ID" value="NZ_CP022515.1"/>
</dbReference>
<dbReference type="Gene3D" id="3.20.20.370">
    <property type="entry name" value="Glycoside hydrolase/deacetylase"/>
    <property type="match status" value="1"/>
</dbReference>
<dbReference type="GO" id="GO:0016787">
    <property type="term" value="F:hydrolase activity"/>
    <property type="evidence" value="ECO:0007669"/>
    <property type="project" value="UniProtKB-KW"/>
</dbReference>
<dbReference type="AlphaFoldDB" id="A0A221UVD2"/>